<evidence type="ECO:0000313" key="2">
    <source>
        <dbReference type="EMBL" id="OEH86547.1"/>
    </source>
</evidence>
<dbReference type="Proteomes" id="UP000095255">
    <property type="component" value="Unassembled WGS sequence"/>
</dbReference>
<dbReference type="AlphaFoldDB" id="A0A1E5L8Q9"/>
<dbReference type="Pfam" id="PF20613">
    <property type="entry name" value="HipA_2"/>
    <property type="match status" value="1"/>
</dbReference>
<keyword evidence="3" id="KW-1185">Reference proteome</keyword>
<dbReference type="Gene3D" id="1.10.1070.20">
    <property type="match status" value="1"/>
</dbReference>
<proteinExistence type="predicted"/>
<feature type="domain" description="HipA-like kinase" evidence="1">
    <location>
        <begin position="49"/>
        <end position="228"/>
    </location>
</feature>
<comment type="caution">
    <text evidence="2">The sequence shown here is derived from an EMBL/GenBank/DDBJ whole genome shotgun (WGS) entry which is preliminary data.</text>
</comment>
<dbReference type="OrthoDB" id="2939938at2"/>
<dbReference type="STRING" id="1390249.BHU72_13135"/>
<name>A0A1E5L8Q9_9FIRM</name>
<dbReference type="InterPro" id="IPR046748">
    <property type="entry name" value="HipA_2"/>
</dbReference>
<reference evidence="2 3" key="1">
    <citation type="submission" date="2016-09" db="EMBL/GenBank/DDBJ databases">
        <title>Desulfuribacillus arsenicus sp. nov., an obligately anaerobic, dissimilatory arsenic- and antimonate-reducing bacterium isolated from anoxic sediments.</title>
        <authorList>
            <person name="Abin C.A."/>
            <person name="Hollibaugh J.T."/>
        </authorList>
    </citation>
    <scope>NUCLEOTIDE SEQUENCE [LARGE SCALE GENOMIC DNA]</scope>
    <source>
        <strain evidence="2 3">MLFW-2</strain>
    </source>
</reference>
<accession>A0A1E5L8Q9</accession>
<dbReference type="RefSeq" id="WP_069701142.1">
    <property type="nucleotide sequence ID" value="NZ_MJAT01000003.1"/>
</dbReference>
<gene>
    <name evidence="2" type="ORF">BHU72_13135</name>
</gene>
<dbReference type="EMBL" id="MJAT01000003">
    <property type="protein sequence ID" value="OEH86547.1"/>
    <property type="molecule type" value="Genomic_DNA"/>
</dbReference>
<sequence>MAGKWKFENVVASKESVGTVWYVSHVDPTNKRGYFKFPTAKSKKYSGPLSANEYIAYKLANLAKLPVATVELQTINEQLGTVSIKHSANRLLNWTNLYSQFNSKNIFNHIYKPERLVKMFVFDIWILNIDRNNRNIILYRKALDDRSSSLNATNIFNFYLIDHGLSLLGAIAWKKRAATSTYWNRVAKYNNRYLNGLPTYLLKHKSLLRKYANMLQKIPNDHVSKIIEDTPDTLLTSHEKSLLKKFLINRKSLLPMLVNQWIKDFEK</sequence>
<evidence type="ECO:0000313" key="3">
    <source>
        <dbReference type="Proteomes" id="UP000095255"/>
    </source>
</evidence>
<evidence type="ECO:0000259" key="1">
    <source>
        <dbReference type="Pfam" id="PF20613"/>
    </source>
</evidence>
<organism evidence="2 3">
    <name type="scientific">Desulfuribacillus stibiiarsenatis</name>
    <dbReference type="NCBI Taxonomy" id="1390249"/>
    <lineage>
        <taxon>Bacteria</taxon>
        <taxon>Bacillati</taxon>
        <taxon>Bacillota</taxon>
        <taxon>Desulfuribacillia</taxon>
        <taxon>Desulfuribacillales</taxon>
        <taxon>Desulfuribacillaceae</taxon>
        <taxon>Desulfuribacillus</taxon>
    </lineage>
</organism>
<protein>
    <recommendedName>
        <fullName evidence="1">HipA-like kinase domain-containing protein</fullName>
    </recommendedName>
</protein>